<protein>
    <recommendedName>
        <fullName evidence="5">30S ribosomal protein S5</fullName>
    </recommendedName>
</protein>
<accession>A0A0H4TN53</accession>
<evidence type="ECO:0000313" key="8">
    <source>
        <dbReference type="EMBL" id="AKQ02059.1"/>
    </source>
</evidence>
<dbReference type="PANTHER" id="PTHR13718:SF61">
    <property type="entry name" value="SMALL RIBOSOMAL SUBUNIT PROTEIN US5M"/>
    <property type="match status" value="1"/>
</dbReference>
<keyword evidence="1" id="KW-0699">rRNA-binding</keyword>
<dbReference type="PROSITE" id="PS00585">
    <property type="entry name" value="RIBOSOMAL_S5"/>
    <property type="match status" value="1"/>
</dbReference>
<evidence type="ECO:0000256" key="4">
    <source>
        <dbReference type="ARBA" id="ARBA00023274"/>
    </source>
</evidence>
<keyword evidence="2" id="KW-0694">RNA-binding</keyword>
<evidence type="ECO:0000256" key="6">
    <source>
        <dbReference type="PROSITE-ProRule" id="PRU00268"/>
    </source>
</evidence>
<dbReference type="AlphaFoldDB" id="A0A0H4TN53"/>
<proteinExistence type="predicted"/>
<dbReference type="Gene3D" id="3.30.160.20">
    <property type="match status" value="1"/>
</dbReference>
<feature type="domain" description="S5 DRBM" evidence="7">
    <location>
        <begin position="15"/>
        <end position="78"/>
    </location>
</feature>
<dbReference type="GO" id="GO:0003735">
    <property type="term" value="F:structural constituent of ribosome"/>
    <property type="evidence" value="ECO:0007669"/>
    <property type="project" value="UniProtKB-UniRule"/>
</dbReference>
<evidence type="ECO:0000259" key="7">
    <source>
        <dbReference type="PROSITE" id="PS50881"/>
    </source>
</evidence>
<dbReference type="FunFam" id="3.30.160.20:FF:000001">
    <property type="entry name" value="30S ribosomal protein S5"/>
    <property type="match status" value="1"/>
</dbReference>
<dbReference type="GO" id="GO:0022627">
    <property type="term" value="C:cytosolic small ribosomal subunit"/>
    <property type="evidence" value="ECO:0007669"/>
    <property type="project" value="TreeGrafter"/>
</dbReference>
<organism evidence="8">
    <name type="scientific">uncultured Acidobacteria bacterium Rifle_16ft_4_minimus_33611</name>
    <dbReference type="NCBI Taxonomy" id="1665085"/>
    <lineage>
        <taxon>Bacteria</taxon>
        <taxon>Pseudomonadati</taxon>
        <taxon>Acidobacteriota</taxon>
        <taxon>environmental samples</taxon>
    </lineage>
</organism>
<dbReference type="EMBL" id="KT006990">
    <property type="protein sequence ID" value="AKQ02059.1"/>
    <property type="molecule type" value="Genomic_DNA"/>
</dbReference>
<evidence type="ECO:0000256" key="5">
    <source>
        <dbReference type="ARBA" id="ARBA00035519"/>
    </source>
</evidence>
<sequence length="101" mass="10569">MQLRRPKIDAGSLELKDQVVNINRVTKVVKGGKNLSFSALVVVGDGAGHVGYGMGKAKEVPSAIRKGIEIAKKNLVRVPLAGSTIPHAVIEGHAGRTHSAP</sequence>
<dbReference type="Pfam" id="PF00333">
    <property type="entry name" value="Ribosomal_S5"/>
    <property type="match status" value="1"/>
</dbReference>
<gene>
    <name evidence="8" type="primary">rpsE</name>
</gene>
<dbReference type="SUPFAM" id="SSF54768">
    <property type="entry name" value="dsRNA-binding domain-like"/>
    <property type="match status" value="1"/>
</dbReference>
<reference evidence="8" key="1">
    <citation type="journal article" date="2015" name="ISME J.">
        <title>Aquifer environment selects for microbial species cohorts in sediment and groundwater.</title>
        <authorList>
            <person name="Hug L.A."/>
            <person name="Thomas B.C."/>
            <person name="Brown C.T."/>
            <person name="Frischkorn K.R."/>
            <person name="Williams K.H."/>
            <person name="Tringe S.G."/>
            <person name="Banfield J.F."/>
        </authorList>
    </citation>
    <scope>NUCLEOTIDE SEQUENCE</scope>
</reference>
<keyword evidence="4 6" id="KW-0687">Ribonucleoprotein</keyword>
<dbReference type="PROSITE" id="PS50881">
    <property type="entry name" value="S5_DSRBD"/>
    <property type="match status" value="1"/>
</dbReference>
<dbReference type="PANTHER" id="PTHR13718">
    <property type="entry name" value="RIBOSOMAL S SUBUNIT"/>
    <property type="match status" value="1"/>
</dbReference>
<name>A0A0H4TN53_9BACT</name>
<keyword evidence="3 6" id="KW-0689">Ribosomal protein</keyword>
<evidence type="ECO:0000256" key="3">
    <source>
        <dbReference type="ARBA" id="ARBA00022980"/>
    </source>
</evidence>
<dbReference type="InterPro" id="IPR018192">
    <property type="entry name" value="Ribosomal_uS5_N_CS"/>
</dbReference>
<dbReference type="InterPro" id="IPR000851">
    <property type="entry name" value="Ribosomal_uS5"/>
</dbReference>
<dbReference type="GO" id="GO:0019843">
    <property type="term" value="F:rRNA binding"/>
    <property type="evidence" value="ECO:0007669"/>
    <property type="project" value="UniProtKB-KW"/>
</dbReference>
<dbReference type="InterPro" id="IPR013810">
    <property type="entry name" value="Ribosomal_uS5_N"/>
</dbReference>
<dbReference type="GO" id="GO:0006412">
    <property type="term" value="P:translation"/>
    <property type="evidence" value="ECO:0007669"/>
    <property type="project" value="InterPro"/>
</dbReference>
<evidence type="ECO:0000256" key="1">
    <source>
        <dbReference type="ARBA" id="ARBA00022730"/>
    </source>
</evidence>
<evidence type="ECO:0000256" key="2">
    <source>
        <dbReference type="ARBA" id="ARBA00022884"/>
    </source>
</evidence>